<keyword evidence="2" id="KW-0238">DNA-binding</keyword>
<dbReference type="InterPro" id="IPR036388">
    <property type="entry name" value="WH-like_DNA-bd_sf"/>
</dbReference>
<dbReference type="AlphaFoldDB" id="A0A840AU62"/>
<organism evidence="2 3">
    <name type="scientific">Kaistia hirudinis</name>
    <dbReference type="NCBI Taxonomy" id="1293440"/>
    <lineage>
        <taxon>Bacteria</taxon>
        <taxon>Pseudomonadati</taxon>
        <taxon>Pseudomonadota</taxon>
        <taxon>Alphaproteobacteria</taxon>
        <taxon>Hyphomicrobiales</taxon>
        <taxon>Kaistiaceae</taxon>
        <taxon>Kaistia</taxon>
    </lineage>
</organism>
<name>A0A840AU62_9HYPH</name>
<keyword evidence="3" id="KW-1185">Reference proteome</keyword>
<comment type="caution">
    <text evidence="2">The sequence shown here is derived from an EMBL/GenBank/DDBJ whole genome shotgun (WGS) entry which is preliminary data.</text>
</comment>
<dbReference type="SUPFAM" id="SSF46785">
    <property type="entry name" value="Winged helix' DNA-binding domain"/>
    <property type="match status" value="1"/>
</dbReference>
<proteinExistence type="predicted"/>
<evidence type="ECO:0000313" key="2">
    <source>
        <dbReference type="EMBL" id="MBB3932728.1"/>
    </source>
</evidence>
<dbReference type="RefSeq" id="WP_183400400.1">
    <property type="nucleotide sequence ID" value="NZ_JACIDS010000005.1"/>
</dbReference>
<dbReference type="Pfam" id="PF03551">
    <property type="entry name" value="PadR"/>
    <property type="match status" value="1"/>
</dbReference>
<evidence type="ECO:0000259" key="1">
    <source>
        <dbReference type="Pfam" id="PF03551"/>
    </source>
</evidence>
<sequence length="233" mass="25483">MRHHHHPHSREHRAECHSEGRARFFEFMGRRGGGGPDFPPFGRGPFGGRGGDGLRIGRMVADGDLRLIVLSLIEQQPRHGYDVIKAIEELTSGSYSPSPGVVYPTLTYLEEAGHAEATSEGNKKVYAITDAGRAHLTANRDHVTALIDNLAHVGRKIAQARAWFGRDGDGPRPDAPDRDIPGVVPELNDARRTLKRAIANRMGGSPEEQRRVADILRKAAAEIDASQEPSVDI</sequence>
<dbReference type="Proteomes" id="UP000553963">
    <property type="component" value="Unassembled WGS sequence"/>
</dbReference>
<gene>
    <name evidence="2" type="ORF">GGR25_003792</name>
</gene>
<reference evidence="2 3" key="1">
    <citation type="submission" date="2020-08" db="EMBL/GenBank/DDBJ databases">
        <title>Genomic Encyclopedia of Type Strains, Phase IV (KMG-IV): sequencing the most valuable type-strain genomes for metagenomic binning, comparative biology and taxonomic classification.</title>
        <authorList>
            <person name="Goeker M."/>
        </authorList>
    </citation>
    <scope>NUCLEOTIDE SEQUENCE [LARGE SCALE GENOMIC DNA]</scope>
    <source>
        <strain evidence="2 3">DSM 25966</strain>
    </source>
</reference>
<feature type="domain" description="Transcription regulator PadR N-terminal" evidence="1">
    <location>
        <begin position="69"/>
        <end position="137"/>
    </location>
</feature>
<dbReference type="Gene3D" id="1.10.10.10">
    <property type="entry name" value="Winged helix-like DNA-binding domain superfamily/Winged helix DNA-binding domain"/>
    <property type="match status" value="1"/>
</dbReference>
<dbReference type="GO" id="GO:0003677">
    <property type="term" value="F:DNA binding"/>
    <property type="evidence" value="ECO:0007669"/>
    <property type="project" value="UniProtKB-KW"/>
</dbReference>
<dbReference type="InterPro" id="IPR005149">
    <property type="entry name" value="Tscrpt_reg_PadR_N"/>
</dbReference>
<accession>A0A840AU62</accession>
<evidence type="ECO:0000313" key="3">
    <source>
        <dbReference type="Proteomes" id="UP000553963"/>
    </source>
</evidence>
<protein>
    <submittedName>
        <fullName evidence="2">DNA-binding PadR family transcriptional regulator</fullName>
    </submittedName>
</protein>
<dbReference type="EMBL" id="JACIDS010000005">
    <property type="protein sequence ID" value="MBB3932728.1"/>
    <property type="molecule type" value="Genomic_DNA"/>
</dbReference>
<dbReference type="PANTHER" id="PTHR43252:SF7">
    <property type="entry name" value="TRANSCRIPTIONAL REGULATOR YQJI"/>
    <property type="match status" value="1"/>
</dbReference>
<dbReference type="PANTHER" id="PTHR43252">
    <property type="entry name" value="TRANSCRIPTIONAL REGULATOR YQJI"/>
    <property type="match status" value="1"/>
</dbReference>
<dbReference type="InterPro" id="IPR036390">
    <property type="entry name" value="WH_DNA-bd_sf"/>
</dbReference>